<dbReference type="PANTHER" id="PTHR36780:SF1">
    <property type="entry name" value="PROFILIN"/>
    <property type="match status" value="1"/>
</dbReference>
<keyword evidence="3" id="KW-1185">Reference proteome</keyword>
<evidence type="ECO:0000313" key="2">
    <source>
        <dbReference type="EMBL" id="KAK5576989.1"/>
    </source>
</evidence>
<dbReference type="Pfam" id="PF00235">
    <property type="entry name" value="Profilin"/>
    <property type="match status" value="1"/>
</dbReference>
<reference evidence="2 3" key="1">
    <citation type="submission" date="2023-11" db="EMBL/GenBank/DDBJ databases">
        <title>Dfirmibasis_genome.</title>
        <authorList>
            <person name="Edelbroek B."/>
            <person name="Kjellin J."/>
            <person name="Jerlstrom-Hultqvist J."/>
            <person name="Soderbom F."/>
        </authorList>
    </citation>
    <scope>NUCLEOTIDE SEQUENCE [LARGE SCALE GENOMIC DNA]</scope>
    <source>
        <strain evidence="2 3">TNS-C-14</strain>
    </source>
</reference>
<evidence type="ECO:0000313" key="3">
    <source>
        <dbReference type="Proteomes" id="UP001344447"/>
    </source>
</evidence>
<dbReference type="EMBL" id="JAVFKY010000004">
    <property type="protein sequence ID" value="KAK5576989.1"/>
    <property type="molecule type" value="Genomic_DNA"/>
</dbReference>
<dbReference type="Proteomes" id="UP001344447">
    <property type="component" value="Unassembled WGS sequence"/>
</dbReference>
<organism evidence="2 3">
    <name type="scientific">Dictyostelium firmibasis</name>
    <dbReference type="NCBI Taxonomy" id="79012"/>
    <lineage>
        <taxon>Eukaryota</taxon>
        <taxon>Amoebozoa</taxon>
        <taxon>Evosea</taxon>
        <taxon>Eumycetozoa</taxon>
        <taxon>Dictyostelia</taxon>
        <taxon>Dictyosteliales</taxon>
        <taxon>Dictyosteliaceae</taxon>
        <taxon>Dictyostelium</taxon>
    </lineage>
</organism>
<evidence type="ECO:0000256" key="1">
    <source>
        <dbReference type="ARBA" id="ARBA00025549"/>
    </source>
</evidence>
<evidence type="ECO:0008006" key="4">
    <source>
        <dbReference type="Google" id="ProtNLM"/>
    </source>
</evidence>
<dbReference type="GO" id="GO:0003779">
    <property type="term" value="F:actin binding"/>
    <property type="evidence" value="ECO:0007669"/>
    <property type="project" value="InterPro"/>
</dbReference>
<comment type="caution">
    <text evidence="2">The sequence shown here is derived from an EMBL/GenBank/DDBJ whole genome shotgun (WGS) entry which is preliminary data.</text>
</comment>
<comment type="function">
    <text evidence="1">Binds to actin and affects the structure of the cytoskeleton. At high concentrations, profilin prevents the polymerization of actin, whereas it enhances it at low concentrations. By binding to PIP2, it inhibits the formation of IP3 and DG.</text>
</comment>
<proteinExistence type="predicted"/>
<dbReference type="InterPro" id="IPR048278">
    <property type="entry name" value="PFN"/>
</dbReference>
<dbReference type="AlphaFoldDB" id="A0AAN7TPT2"/>
<name>A0AAN7TPT2_9MYCE</name>
<dbReference type="InterPro" id="IPR036140">
    <property type="entry name" value="PFN_sf"/>
</dbReference>
<dbReference type="SUPFAM" id="SSF55770">
    <property type="entry name" value="Profilin (actin-binding protein)"/>
    <property type="match status" value="1"/>
</dbReference>
<sequence length="181" mass="19726">MSTSETPTKIKSGSVITSLTKKQVPSPNVELIEKLAATPIPIALPPSYKPEAKFEKYVNQSVGKFIMSAAMFSKDFSTPKLKNIVLAQKGLLIKVNEAIQIIDGINKGTLHQELISISGAKYIITTVKPRSYYGLNTNLNVGGGIIIVSLEKYILVSLYPASILPTESIPYVENYVINTIL</sequence>
<accession>A0AAN7TPT2</accession>
<gene>
    <name evidence="2" type="ORF">RB653_001926</name>
</gene>
<dbReference type="Gene3D" id="3.30.450.30">
    <property type="entry name" value="Dynein light chain 2a, cytoplasmic"/>
    <property type="match status" value="1"/>
</dbReference>
<protein>
    <recommendedName>
        <fullName evidence="4">Profilin</fullName>
    </recommendedName>
</protein>
<dbReference type="PANTHER" id="PTHR36780">
    <property type="entry name" value="OS05G0241400 PROTEIN"/>
    <property type="match status" value="1"/>
</dbReference>